<dbReference type="InterPro" id="IPR025110">
    <property type="entry name" value="AMP-bd_C"/>
</dbReference>
<evidence type="ECO:0000313" key="6">
    <source>
        <dbReference type="Proteomes" id="UP000271031"/>
    </source>
</evidence>
<dbReference type="AlphaFoldDB" id="A0A3M8DUM0"/>
<dbReference type="InterPro" id="IPR020845">
    <property type="entry name" value="AMP-binding_CS"/>
</dbReference>
<dbReference type="EMBL" id="RHHQ01000006">
    <property type="protein sequence ID" value="RNB91199.1"/>
    <property type="molecule type" value="Genomic_DNA"/>
</dbReference>
<keyword evidence="6" id="KW-1185">Reference proteome</keyword>
<dbReference type="InterPro" id="IPR045851">
    <property type="entry name" value="AMP-bd_C_sf"/>
</dbReference>
<comment type="similarity">
    <text evidence="1">Belongs to the ATP-dependent AMP-binding enzyme family.</text>
</comment>
<name>A0A3M8DUM0_9BACL</name>
<comment type="caution">
    <text evidence="5">The sequence shown here is derived from an EMBL/GenBank/DDBJ whole genome shotgun (WGS) entry which is preliminary data.</text>
</comment>
<dbReference type="Gene3D" id="3.30.300.30">
    <property type="match status" value="1"/>
</dbReference>
<dbReference type="OrthoDB" id="9757771at2"/>
<dbReference type="InterPro" id="IPR050237">
    <property type="entry name" value="ATP-dep_AMP-bd_enzyme"/>
</dbReference>
<dbReference type="PROSITE" id="PS00455">
    <property type="entry name" value="AMP_BINDING"/>
    <property type="match status" value="1"/>
</dbReference>
<gene>
    <name evidence="5" type="ORF">EDM56_06340</name>
</gene>
<feature type="domain" description="AMP-dependent synthetase/ligase" evidence="3">
    <location>
        <begin position="28"/>
        <end position="395"/>
    </location>
</feature>
<dbReference type="PANTHER" id="PTHR43767">
    <property type="entry name" value="LONG-CHAIN-FATTY-ACID--COA LIGASE"/>
    <property type="match status" value="1"/>
</dbReference>
<dbReference type="InterPro" id="IPR000873">
    <property type="entry name" value="AMP-dep_synth/lig_dom"/>
</dbReference>
<evidence type="ECO:0000256" key="2">
    <source>
        <dbReference type="ARBA" id="ARBA00022598"/>
    </source>
</evidence>
<evidence type="ECO:0000259" key="4">
    <source>
        <dbReference type="Pfam" id="PF13193"/>
    </source>
</evidence>
<dbReference type="NCBIfam" id="NF004837">
    <property type="entry name" value="PRK06187.1"/>
    <property type="match status" value="1"/>
</dbReference>
<keyword evidence="2 5" id="KW-0436">Ligase</keyword>
<dbReference type="Pfam" id="PF13193">
    <property type="entry name" value="AMP-binding_C"/>
    <property type="match status" value="1"/>
</dbReference>
<organism evidence="5 6">
    <name type="scientific">Brevibacillus fluminis</name>
    <dbReference type="NCBI Taxonomy" id="511487"/>
    <lineage>
        <taxon>Bacteria</taxon>
        <taxon>Bacillati</taxon>
        <taxon>Bacillota</taxon>
        <taxon>Bacilli</taxon>
        <taxon>Bacillales</taxon>
        <taxon>Paenibacillaceae</taxon>
        <taxon>Brevibacillus</taxon>
    </lineage>
</organism>
<accession>A0A3M8DUM0</accession>
<dbReference type="Gene3D" id="3.40.50.12780">
    <property type="entry name" value="N-terminal domain of ligase-like"/>
    <property type="match status" value="1"/>
</dbReference>
<feature type="domain" description="AMP-binding enzyme C-terminal" evidence="4">
    <location>
        <begin position="445"/>
        <end position="520"/>
    </location>
</feature>
<dbReference type="InterPro" id="IPR042099">
    <property type="entry name" value="ANL_N_sf"/>
</dbReference>
<dbReference type="Pfam" id="PF00501">
    <property type="entry name" value="AMP-binding"/>
    <property type="match status" value="1"/>
</dbReference>
<evidence type="ECO:0000256" key="1">
    <source>
        <dbReference type="ARBA" id="ARBA00006432"/>
    </source>
</evidence>
<sequence>MERSTTELERFWRLQGGECMIITQSLITQAKNRPNKIAIIDGEKRFTYKQFAQRVALLAGALEEAGVKKGDRVALLLLNESRYLELLYGITLLGAIAVPLNVRLSPVELDFILKDSGAKLLFMHKEFLPIVPKLRQEIASIERFVLCEDECAGDGMSGYEDMLSSAQPVELVGRVTEEEIAGIFYTGGTTGMPKGVMLTHRNLLSNAYNVGLALNYTADDIYLHAAPMFHLADGASTFAITVVGGTHAHVRMFEPNQVLQTIQDARVTSCLLVPTMINILINLPGLKDYDITSWRKVLYGASPCPPEVLKKAKELLPIQFYQGYGQSEAAPVLTFMMPKDHVTEGEPNLVARLASCGQPLAGVEVRCFDAEDRDVKPGEVGEIVARGPNVMKGYWNRPEESEAALRGGWLRTGDMATVDEENFFFIVDRKKDMIVTGGENVYSVEVENVVYTHPGVLEAAIVGVPDERWGEAVKAVVVVRNGTSLTEEELIQHCRSYLANYKVPKSVDFVSELPKSGAGKILKRNLRDNYWLGQSRKVN</sequence>
<dbReference type="Proteomes" id="UP000271031">
    <property type="component" value="Unassembled WGS sequence"/>
</dbReference>
<evidence type="ECO:0000313" key="5">
    <source>
        <dbReference type="EMBL" id="RNB91199.1"/>
    </source>
</evidence>
<reference evidence="5 6" key="1">
    <citation type="submission" date="2018-10" db="EMBL/GenBank/DDBJ databases">
        <title>Phylogenomics of Brevibacillus.</title>
        <authorList>
            <person name="Dunlap C."/>
        </authorList>
    </citation>
    <scope>NUCLEOTIDE SEQUENCE [LARGE SCALE GENOMIC DNA]</scope>
    <source>
        <strain evidence="5 6">JCM 15716</strain>
    </source>
</reference>
<dbReference type="PANTHER" id="PTHR43767:SF1">
    <property type="entry name" value="NONRIBOSOMAL PEPTIDE SYNTHASE PES1 (EUROFUNG)-RELATED"/>
    <property type="match status" value="1"/>
</dbReference>
<evidence type="ECO:0000259" key="3">
    <source>
        <dbReference type="Pfam" id="PF00501"/>
    </source>
</evidence>
<dbReference type="SUPFAM" id="SSF56801">
    <property type="entry name" value="Acetyl-CoA synthetase-like"/>
    <property type="match status" value="1"/>
</dbReference>
<proteinExistence type="inferred from homology"/>
<protein>
    <submittedName>
        <fullName evidence="5">Long-chain-fatty-acid--CoA ligase</fullName>
    </submittedName>
</protein>
<dbReference type="GO" id="GO:0016878">
    <property type="term" value="F:acid-thiol ligase activity"/>
    <property type="evidence" value="ECO:0007669"/>
    <property type="project" value="UniProtKB-ARBA"/>
</dbReference>
<dbReference type="CDD" id="cd17631">
    <property type="entry name" value="FACL_FadD13-like"/>
    <property type="match status" value="1"/>
</dbReference>
<dbReference type="FunFam" id="3.30.300.30:FF:000008">
    <property type="entry name" value="2,3-dihydroxybenzoate-AMP ligase"/>
    <property type="match status" value="1"/>
</dbReference>